<keyword evidence="10" id="KW-1185">Reference proteome</keyword>
<dbReference type="GO" id="GO:0015937">
    <property type="term" value="P:coenzyme A biosynthetic process"/>
    <property type="evidence" value="ECO:0007669"/>
    <property type="project" value="UniProtKB-KW"/>
</dbReference>
<evidence type="ECO:0000313" key="9">
    <source>
        <dbReference type="EMBL" id="VVA94060.1"/>
    </source>
</evidence>
<evidence type="ECO:0000313" key="10">
    <source>
        <dbReference type="Proteomes" id="UP000489600"/>
    </source>
</evidence>
<dbReference type="InterPro" id="IPR043129">
    <property type="entry name" value="ATPase_NBD"/>
</dbReference>
<dbReference type="GO" id="GO:0004594">
    <property type="term" value="F:pantothenate kinase activity"/>
    <property type="evidence" value="ECO:0007669"/>
    <property type="project" value="UniProtKB-EC"/>
</dbReference>
<reference evidence="9" key="1">
    <citation type="submission" date="2019-07" db="EMBL/GenBank/DDBJ databases">
        <authorList>
            <person name="Dittberner H."/>
        </authorList>
    </citation>
    <scope>NUCLEOTIDE SEQUENCE [LARGE SCALE GENOMIC DNA]</scope>
</reference>
<comment type="catalytic activity">
    <reaction evidence="8">
        <text>(R)-pantothenate + ATP = (R)-4'-phosphopantothenate + ADP + H(+)</text>
        <dbReference type="Rhea" id="RHEA:16373"/>
        <dbReference type="ChEBI" id="CHEBI:10986"/>
        <dbReference type="ChEBI" id="CHEBI:15378"/>
        <dbReference type="ChEBI" id="CHEBI:29032"/>
        <dbReference type="ChEBI" id="CHEBI:30616"/>
        <dbReference type="ChEBI" id="CHEBI:456216"/>
        <dbReference type="EC" id="2.7.1.33"/>
    </reaction>
    <physiologicalReaction direction="left-to-right" evidence="8">
        <dbReference type="Rhea" id="RHEA:16374"/>
    </physiologicalReaction>
</comment>
<organism evidence="9 10">
    <name type="scientific">Arabis nemorensis</name>
    <dbReference type="NCBI Taxonomy" id="586526"/>
    <lineage>
        <taxon>Eukaryota</taxon>
        <taxon>Viridiplantae</taxon>
        <taxon>Streptophyta</taxon>
        <taxon>Embryophyta</taxon>
        <taxon>Tracheophyta</taxon>
        <taxon>Spermatophyta</taxon>
        <taxon>Magnoliopsida</taxon>
        <taxon>eudicotyledons</taxon>
        <taxon>Gunneridae</taxon>
        <taxon>Pentapetalae</taxon>
        <taxon>rosids</taxon>
        <taxon>malvids</taxon>
        <taxon>Brassicales</taxon>
        <taxon>Brassicaceae</taxon>
        <taxon>Arabideae</taxon>
        <taxon>Arabis</taxon>
    </lineage>
</organism>
<gene>
    <name evidence="9" type="ORF">ANE_LOCUS4505</name>
</gene>
<dbReference type="FunFam" id="3.30.420.510:FF:000003">
    <property type="entry name" value="Pantothenate kinase 2"/>
    <property type="match status" value="1"/>
</dbReference>
<dbReference type="SUPFAM" id="SSF53067">
    <property type="entry name" value="Actin-like ATPase domain"/>
    <property type="match status" value="2"/>
</dbReference>
<sequence length="390" mass="43094">MEKQNKSAMADGRTLVKLVYFSANGDNCEESRDGSIVVRSGCSVLQGRLCFAKFETRKIDDCLEFIRFNILQHSGVHQHPNGTARDKLSIKATGGGAFKFADLFNEKLGILFDKEDEMHCLVGGVNFLLKTVPREAFTYLDGQKEFVQIDHNDLYPYLLVNIGSGVSMIKVDGDGKYERISGTSLGGGTFLGLGKLLTKCKSFDELLELSHHGNNRVIDMLVGDIYGGTDYSKIGLSSTAIASSFGKAISDGKELEDYQPEDVARSLLRMISNNIGQIAYLNALRFGLKRIFFGGFFIRGHEYTMDTISVAVHFWSRGEAKAMFLRHEGFLGALGAFASYKDQSHNNDLESQHHTVQRAILNCSGDNFRHIPVAGNLNEGETIECSINLV</sequence>
<dbReference type="Proteomes" id="UP000489600">
    <property type="component" value="Unassembled WGS sequence"/>
</dbReference>
<proteinExistence type="predicted"/>
<keyword evidence="7" id="KW-0173">Coenzyme A biosynthesis</keyword>
<dbReference type="NCBIfam" id="TIGR00555">
    <property type="entry name" value="panK_eukar"/>
    <property type="match status" value="1"/>
</dbReference>
<evidence type="ECO:0000256" key="4">
    <source>
        <dbReference type="ARBA" id="ARBA00022741"/>
    </source>
</evidence>
<protein>
    <recommendedName>
        <fullName evidence="2">pantothenate kinase</fullName>
        <ecNumber evidence="2">2.7.1.33</ecNumber>
    </recommendedName>
</protein>
<evidence type="ECO:0000256" key="7">
    <source>
        <dbReference type="ARBA" id="ARBA00022993"/>
    </source>
</evidence>
<dbReference type="Gene3D" id="3.30.420.510">
    <property type="match status" value="1"/>
</dbReference>
<dbReference type="OrthoDB" id="498611at2759"/>
<dbReference type="AlphaFoldDB" id="A0A565AY80"/>
<dbReference type="EC" id="2.7.1.33" evidence="2"/>
<evidence type="ECO:0000256" key="6">
    <source>
        <dbReference type="ARBA" id="ARBA00022840"/>
    </source>
</evidence>
<dbReference type="PANTHER" id="PTHR12280:SF34">
    <property type="entry name" value="PANTOTHENATE KINASE 1"/>
    <property type="match status" value="1"/>
</dbReference>
<accession>A0A565AY80</accession>
<dbReference type="EMBL" id="CABITT030000002">
    <property type="protein sequence ID" value="VVA94060.1"/>
    <property type="molecule type" value="Genomic_DNA"/>
</dbReference>
<name>A0A565AY80_9BRAS</name>
<dbReference type="InterPro" id="IPR004567">
    <property type="entry name" value="Type_II_PanK"/>
</dbReference>
<dbReference type="FunFam" id="3.30.420.40:FF:000273">
    <property type="entry name" value="Pantothenate kinase 2"/>
    <property type="match status" value="1"/>
</dbReference>
<keyword evidence="6" id="KW-0067">ATP-binding</keyword>
<comment type="pathway">
    <text evidence="1">Cofactor biosynthesis; coenzyme A biosynthesis; CoA from (R)-pantothenate: step 1/5.</text>
</comment>
<dbReference type="Pfam" id="PF03630">
    <property type="entry name" value="Fumble"/>
    <property type="match status" value="1"/>
</dbReference>
<evidence type="ECO:0000256" key="3">
    <source>
        <dbReference type="ARBA" id="ARBA00022679"/>
    </source>
</evidence>
<dbReference type="GO" id="GO:0005634">
    <property type="term" value="C:nucleus"/>
    <property type="evidence" value="ECO:0007669"/>
    <property type="project" value="TreeGrafter"/>
</dbReference>
<evidence type="ECO:0000256" key="1">
    <source>
        <dbReference type="ARBA" id="ARBA00005225"/>
    </source>
</evidence>
<dbReference type="GO" id="GO:0005524">
    <property type="term" value="F:ATP binding"/>
    <property type="evidence" value="ECO:0007669"/>
    <property type="project" value="UniProtKB-KW"/>
</dbReference>
<evidence type="ECO:0000256" key="8">
    <source>
        <dbReference type="ARBA" id="ARBA00051980"/>
    </source>
</evidence>
<comment type="caution">
    <text evidence="9">The sequence shown here is derived from an EMBL/GenBank/DDBJ whole genome shotgun (WGS) entry which is preliminary data.</text>
</comment>
<dbReference type="PANTHER" id="PTHR12280">
    <property type="entry name" value="PANTOTHENATE KINASE"/>
    <property type="match status" value="1"/>
</dbReference>
<dbReference type="GO" id="GO:0005829">
    <property type="term" value="C:cytosol"/>
    <property type="evidence" value="ECO:0007669"/>
    <property type="project" value="TreeGrafter"/>
</dbReference>
<evidence type="ECO:0000256" key="2">
    <source>
        <dbReference type="ARBA" id="ARBA00012102"/>
    </source>
</evidence>
<dbReference type="CDD" id="cd24123">
    <property type="entry name" value="ASKHA_NBD_PanK-II_Pank4"/>
    <property type="match status" value="1"/>
</dbReference>
<keyword evidence="5" id="KW-0418">Kinase</keyword>
<keyword evidence="3" id="KW-0808">Transferase</keyword>
<dbReference type="FunFam" id="3.30.420.40:FF:000442">
    <property type="entry name" value="Pantothenate kinase 1"/>
    <property type="match status" value="1"/>
</dbReference>
<evidence type="ECO:0000256" key="5">
    <source>
        <dbReference type="ARBA" id="ARBA00022777"/>
    </source>
</evidence>
<keyword evidence="4" id="KW-0547">Nucleotide-binding</keyword>
<dbReference type="Gene3D" id="3.30.420.40">
    <property type="match status" value="1"/>
</dbReference>